<gene>
    <name evidence="1" type="ORF">EJD97_017212</name>
</gene>
<dbReference type="PANTHER" id="PTHR33187:SF11">
    <property type="entry name" value="AMINOTRANSFERASE-LIKE PLANT MOBILE DOMAIN-CONTAINING PROTEIN"/>
    <property type="match status" value="1"/>
</dbReference>
<sequence length="65" mass="7308">MVLGQYTQSNYVERGRASSHFGSIHRVERCRACHAIIALGKHTQSNDIRHRMLLSSLDSTHDGTT</sequence>
<dbReference type="AlphaFoldDB" id="A0A6N2AG81"/>
<organism evidence="1">
    <name type="scientific">Solanum chilense</name>
    <name type="common">Tomato</name>
    <name type="synonym">Lycopersicon chilense</name>
    <dbReference type="NCBI Taxonomy" id="4083"/>
    <lineage>
        <taxon>Eukaryota</taxon>
        <taxon>Viridiplantae</taxon>
        <taxon>Streptophyta</taxon>
        <taxon>Embryophyta</taxon>
        <taxon>Tracheophyta</taxon>
        <taxon>Spermatophyta</taxon>
        <taxon>Magnoliopsida</taxon>
        <taxon>eudicotyledons</taxon>
        <taxon>Gunneridae</taxon>
        <taxon>Pentapetalae</taxon>
        <taxon>asterids</taxon>
        <taxon>lamiids</taxon>
        <taxon>Solanales</taxon>
        <taxon>Solanaceae</taxon>
        <taxon>Solanoideae</taxon>
        <taxon>Solaneae</taxon>
        <taxon>Solanum</taxon>
        <taxon>Solanum subgen. Lycopersicon</taxon>
    </lineage>
</organism>
<accession>A0A6N2AG81</accession>
<dbReference type="PANTHER" id="PTHR33187">
    <property type="entry name" value="WU:FI09B08"/>
    <property type="match status" value="1"/>
</dbReference>
<proteinExistence type="predicted"/>
<reference evidence="1" key="1">
    <citation type="submission" date="2019-05" db="EMBL/GenBank/DDBJ databases">
        <title>The de novo reference genome and transcriptome assemblies of the wild tomato species Solanum chilense.</title>
        <authorList>
            <person name="Stam R."/>
            <person name="Nosenko T."/>
            <person name="Hoerger A.C."/>
            <person name="Stephan W."/>
            <person name="Seidel M.A."/>
            <person name="Kuhn J.M.M."/>
            <person name="Haberer G."/>
            <person name="Tellier A."/>
        </authorList>
    </citation>
    <scope>NUCLEOTIDE SEQUENCE</scope>
    <source>
        <tissue evidence="1">Mature leaves</tissue>
    </source>
</reference>
<comment type="caution">
    <text evidence="1">The sequence shown here is derived from an EMBL/GenBank/DDBJ whole genome shotgun (WGS) entry which is preliminary data.</text>
</comment>
<name>A0A6N2AG81_SOLCI</name>
<protein>
    <submittedName>
        <fullName evidence="1">Uncharacterized protein</fullName>
    </submittedName>
</protein>
<evidence type="ECO:0000313" key="1">
    <source>
        <dbReference type="EMBL" id="TMW80658.1"/>
    </source>
</evidence>
<dbReference type="EMBL" id="RXGB01045582">
    <property type="protein sequence ID" value="TMW80658.1"/>
    <property type="molecule type" value="Genomic_DNA"/>
</dbReference>